<dbReference type="AlphaFoldDB" id="A0A392VQE4"/>
<reference evidence="1 2" key="1">
    <citation type="journal article" date="2018" name="Front. Plant Sci.">
        <title>Red Clover (Trifolium pratense) and Zigzag Clover (T. medium) - A Picture of Genomic Similarities and Differences.</title>
        <authorList>
            <person name="Dluhosova J."/>
            <person name="Istvanek J."/>
            <person name="Nedelnik J."/>
            <person name="Repkova J."/>
        </authorList>
    </citation>
    <scope>NUCLEOTIDE SEQUENCE [LARGE SCALE GENOMIC DNA]</scope>
    <source>
        <strain evidence="2">cv. 10/8</strain>
        <tissue evidence="1">Leaf</tissue>
    </source>
</reference>
<dbReference type="EMBL" id="LXQA011249354">
    <property type="protein sequence ID" value="MCI90614.1"/>
    <property type="molecule type" value="Genomic_DNA"/>
</dbReference>
<protein>
    <submittedName>
        <fullName evidence="1">Uncharacterized protein</fullName>
    </submittedName>
</protein>
<keyword evidence="2" id="KW-1185">Reference proteome</keyword>
<name>A0A392VQE4_9FABA</name>
<evidence type="ECO:0000313" key="2">
    <source>
        <dbReference type="Proteomes" id="UP000265520"/>
    </source>
</evidence>
<sequence>TDLCANNIGALLFNWFPDFNLWANNEANANNEADANNGADANEIIVVYQDLPHDV</sequence>
<comment type="caution">
    <text evidence="1">The sequence shown here is derived from an EMBL/GenBank/DDBJ whole genome shotgun (WGS) entry which is preliminary data.</text>
</comment>
<dbReference type="Proteomes" id="UP000265520">
    <property type="component" value="Unassembled WGS sequence"/>
</dbReference>
<evidence type="ECO:0000313" key="1">
    <source>
        <dbReference type="EMBL" id="MCI90614.1"/>
    </source>
</evidence>
<proteinExistence type="predicted"/>
<accession>A0A392VQE4</accession>
<organism evidence="1 2">
    <name type="scientific">Trifolium medium</name>
    <dbReference type="NCBI Taxonomy" id="97028"/>
    <lineage>
        <taxon>Eukaryota</taxon>
        <taxon>Viridiplantae</taxon>
        <taxon>Streptophyta</taxon>
        <taxon>Embryophyta</taxon>
        <taxon>Tracheophyta</taxon>
        <taxon>Spermatophyta</taxon>
        <taxon>Magnoliopsida</taxon>
        <taxon>eudicotyledons</taxon>
        <taxon>Gunneridae</taxon>
        <taxon>Pentapetalae</taxon>
        <taxon>rosids</taxon>
        <taxon>fabids</taxon>
        <taxon>Fabales</taxon>
        <taxon>Fabaceae</taxon>
        <taxon>Papilionoideae</taxon>
        <taxon>50 kb inversion clade</taxon>
        <taxon>NPAAA clade</taxon>
        <taxon>Hologalegina</taxon>
        <taxon>IRL clade</taxon>
        <taxon>Trifolieae</taxon>
        <taxon>Trifolium</taxon>
    </lineage>
</organism>
<feature type="non-terminal residue" evidence="1">
    <location>
        <position position="1"/>
    </location>
</feature>